<protein>
    <recommendedName>
        <fullName evidence="4">Nucleotide-diphospho-sugar transferase domain-containing protein</fullName>
    </recommendedName>
</protein>
<gene>
    <name evidence="2" type="ORF">C6P46_007151</name>
</gene>
<dbReference type="AlphaFoldDB" id="A0A9P6VWV3"/>
<feature type="signal peptide" evidence="1">
    <location>
        <begin position="1"/>
        <end position="30"/>
    </location>
</feature>
<accession>A0A9P6VWV3</accession>
<reference evidence="2 3" key="1">
    <citation type="submission" date="2020-11" db="EMBL/GenBank/DDBJ databases">
        <title>Kefir isolates.</title>
        <authorList>
            <person name="Marcisauskas S."/>
            <person name="Kim Y."/>
            <person name="Blasche S."/>
        </authorList>
    </citation>
    <scope>NUCLEOTIDE SEQUENCE [LARGE SCALE GENOMIC DNA]</scope>
    <source>
        <strain evidence="2 3">KR</strain>
    </source>
</reference>
<proteinExistence type="predicted"/>
<evidence type="ECO:0000256" key="1">
    <source>
        <dbReference type="SAM" id="SignalP"/>
    </source>
</evidence>
<dbReference type="OrthoDB" id="2523521at2759"/>
<evidence type="ECO:0008006" key="4">
    <source>
        <dbReference type="Google" id="ProtNLM"/>
    </source>
</evidence>
<evidence type="ECO:0000313" key="2">
    <source>
        <dbReference type="EMBL" id="KAG0656367.1"/>
    </source>
</evidence>
<dbReference type="EMBL" id="PUHQ01000099">
    <property type="protein sequence ID" value="KAG0656367.1"/>
    <property type="molecule type" value="Genomic_DNA"/>
</dbReference>
<comment type="caution">
    <text evidence="2">The sequence shown here is derived from an EMBL/GenBank/DDBJ whole genome shotgun (WGS) entry which is preliminary data.</text>
</comment>
<name>A0A9P6VWV3_RHOMI</name>
<evidence type="ECO:0000313" key="3">
    <source>
        <dbReference type="Proteomes" id="UP000777482"/>
    </source>
</evidence>
<organism evidence="2 3">
    <name type="scientific">Rhodotorula mucilaginosa</name>
    <name type="common">Yeast</name>
    <name type="synonym">Rhodotorula rubra</name>
    <dbReference type="NCBI Taxonomy" id="5537"/>
    <lineage>
        <taxon>Eukaryota</taxon>
        <taxon>Fungi</taxon>
        <taxon>Dikarya</taxon>
        <taxon>Basidiomycota</taxon>
        <taxon>Pucciniomycotina</taxon>
        <taxon>Microbotryomycetes</taxon>
        <taxon>Sporidiobolales</taxon>
        <taxon>Sporidiobolaceae</taxon>
        <taxon>Rhodotorula</taxon>
    </lineage>
</organism>
<keyword evidence="1" id="KW-0732">Signal</keyword>
<sequence>MRLSALGSGIVRLACAAAAVVLTSIGSAAAISSSNATTTTTNATHVPLFPVGEGDLQTLHLSLASLLPVLPHLAPGPDHTLAVTLATPAFKPLLYNWLCFLRYKAKWGQPAQFNVHGEPNTRDRDPFPDTPKVLVVTSDEDLALELSENGVVTWLVLGIDWEAFDEAELMDEDDPRKGEALDFVQRMMSDDLFTNLRLLDLLLPPDMPYDPEEVHKAIPWGTLRYQSLMLERTAVMSALVGALVESQRSEATWRKEQDAYWRERVLAHDWESGPLETPKFAGVKGVLLVDNDAVWLSSPTAFLSHYYRPTGPHPAVVYAPDMSPSTKNAWGTHTMPCACFFYTRVSDAGAQQAAPIYPDPSSPIPLDPYLYSPAEGAAAAWRNTALCHISMLLQALEAGARQFRMGGVLRSQSGDDDARPNLAAPAMAGARAPSFQATALGPALFLSEQVAIDMPEISHEHFLDALGSADVEDLHFLLEIAGLAPDPATGQVPKSCLAQAQEFQYMTPARIPTGFHEPPTSLTLQYYDTLGAAGPRPHTPIRVEPLPYDLFPPGMRYFDGGLDPGTKPCVVHANYATGTKKEELLRSKGLWALVAPDDADSDAWTCDVKVMREA</sequence>
<feature type="chain" id="PRO_5040402759" description="Nucleotide-diphospho-sugar transferase domain-containing protein" evidence="1">
    <location>
        <begin position="31"/>
        <end position="614"/>
    </location>
</feature>
<keyword evidence="3" id="KW-1185">Reference proteome</keyword>
<dbReference type="Proteomes" id="UP000777482">
    <property type="component" value="Unassembled WGS sequence"/>
</dbReference>